<comment type="subcellular location">
    <subcellularLocation>
        <location evidence="1">Golgi apparatus membrane</location>
        <topology evidence="1">Single-pass type II membrane protein</topology>
    </subcellularLocation>
</comment>
<dbReference type="CDD" id="cd23971">
    <property type="entry name" value="GT29_ST8SIA_mono"/>
    <property type="match status" value="1"/>
</dbReference>
<dbReference type="InParanoid" id="G3P3P8"/>
<protein>
    <recommendedName>
        <fullName evidence="14">ST8 alpha-N-acetyl-neuraminide alpha-2,8-sialyltransferase 6</fullName>
    </recommendedName>
</protein>
<evidence type="ECO:0000256" key="1">
    <source>
        <dbReference type="ARBA" id="ARBA00004323"/>
    </source>
</evidence>
<evidence type="ECO:0000256" key="6">
    <source>
        <dbReference type="ARBA" id="ARBA00022968"/>
    </source>
</evidence>
<dbReference type="Gene3D" id="3.90.1480.20">
    <property type="entry name" value="Glycosyl transferase family 29"/>
    <property type="match status" value="1"/>
</dbReference>
<keyword evidence="3" id="KW-0328">Glycosyltransferase</keyword>
<evidence type="ECO:0000256" key="11">
    <source>
        <dbReference type="ARBA" id="ARBA00023180"/>
    </source>
</evidence>
<keyword evidence="8" id="KW-0333">Golgi apparatus</keyword>
<keyword evidence="11" id="KW-0325">Glycoprotein</keyword>
<dbReference type="InterPro" id="IPR038578">
    <property type="entry name" value="GT29-like_sf"/>
</dbReference>
<dbReference type="GeneTree" id="ENSGT01030000234535"/>
<evidence type="ECO:0000256" key="7">
    <source>
        <dbReference type="ARBA" id="ARBA00022989"/>
    </source>
</evidence>
<dbReference type="PANTHER" id="PTHR11987">
    <property type="entry name" value="ALPHA-2,8-SIALYLTRANSFERASE"/>
    <property type="match status" value="1"/>
</dbReference>
<keyword evidence="10" id="KW-1015">Disulfide bond</keyword>
<keyword evidence="5" id="KW-0812">Transmembrane</keyword>
<evidence type="ECO:0000256" key="10">
    <source>
        <dbReference type="ARBA" id="ARBA00023157"/>
    </source>
</evidence>
<dbReference type="GO" id="GO:0009311">
    <property type="term" value="P:oligosaccharide metabolic process"/>
    <property type="evidence" value="ECO:0007669"/>
    <property type="project" value="TreeGrafter"/>
</dbReference>
<keyword evidence="7" id="KW-1133">Transmembrane helix</keyword>
<evidence type="ECO:0000256" key="5">
    <source>
        <dbReference type="ARBA" id="ARBA00022692"/>
    </source>
</evidence>
<evidence type="ECO:0000256" key="4">
    <source>
        <dbReference type="ARBA" id="ARBA00022679"/>
    </source>
</evidence>
<evidence type="ECO:0000256" key="3">
    <source>
        <dbReference type="ARBA" id="ARBA00022676"/>
    </source>
</evidence>
<keyword evidence="6" id="KW-0735">Signal-anchor</keyword>
<dbReference type="Ensembl" id="ENSGACT00000012245.2">
    <property type="protein sequence ID" value="ENSGACP00000012221.2"/>
    <property type="gene ID" value="ENSGACG00000009259.2"/>
</dbReference>
<dbReference type="GO" id="GO:0003828">
    <property type="term" value="F:alpha-N-acetylneuraminate alpha-2,8-sialyltransferase activity"/>
    <property type="evidence" value="ECO:0007669"/>
    <property type="project" value="TreeGrafter"/>
</dbReference>
<sequence>MFFFTLRTDLFSNLRVTLSFYRARPANTERVTTTHPSPVNYTKFISDYSIIPTEEYKAQGTLSNVETRQLSFQKKRAPPPSELCKGCRHVIDKVRERYNKTWIKQVDDYLKFRSQLSRKCHGFDSAFITQDNTPVGAKIVYDGEKTRTLQVTPEIFSTFPKEHPFSNKIWGTCSVVGNGGILSNSSCGKMIDSAEFVIRCNLPPLDNGYENDVGIKTDLVTANPSILIKKYGSLQQRRRPFVESLRSYGNSLLLLPAFSYGFNTPLSLRAVYSIEDFKSPTRPVFFNPEYLESLGLFWRSRGLKAVRASTGLMMASLALEHCTDVHLYGFWPFGNHPQGLHALTNHYYDDALVNKRVHAMPVEFEFLLQLHSQGVLRLHLEDCQPGEK</sequence>
<dbReference type="Pfam" id="PF00777">
    <property type="entry name" value="Glyco_transf_29"/>
    <property type="match status" value="1"/>
</dbReference>
<evidence type="ECO:0008006" key="14">
    <source>
        <dbReference type="Google" id="ProtNLM"/>
    </source>
</evidence>
<reference evidence="12 13" key="1">
    <citation type="journal article" date="2021" name="G3 (Bethesda)">
        <title>Improved contiguity of the threespine stickleback genome using long-read sequencing.</title>
        <authorList>
            <person name="Nath S."/>
            <person name="Shaw D.E."/>
            <person name="White M.A."/>
        </authorList>
    </citation>
    <scope>NUCLEOTIDE SEQUENCE [LARGE SCALE GENOMIC DNA]</scope>
    <source>
        <strain evidence="12 13">Lake Benthic</strain>
    </source>
</reference>
<keyword evidence="9" id="KW-0472">Membrane</keyword>
<evidence type="ECO:0000256" key="2">
    <source>
        <dbReference type="ARBA" id="ARBA00006003"/>
    </source>
</evidence>
<dbReference type="STRING" id="69293.ENSGACP00000012221"/>
<dbReference type="Proteomes" id="UP000007635">
    <property type="component" value="Chromosome XI"/>
</dbReference>
<keyword evidence="4" id="KW-0808">Transferase</keyword>
<evidence type="ECO:0000256" key="8">
    <source>
        <dbReference type="ARBA" id="ARBA00023034"/>
    </source>
</evidence>
<name>G3P3P8_GASAC</name>
<reference evidence="12" key="3">
    <citation type="submission" date="2025-09" db="UniProtKB">
        <authorList>
            <consortium name="Ensembl"/>
        </authorList>
    </citation>
    <scope>IDENTIFICATION</scope>
</reference>
<dbReference type="PANTHER" id="PTHR11987:SF50">
    <property type="entry name" value="ALPHA-2,8-SIALYLTRANSFERASE 8F"/>
    <property type="match status" value="1"/>
</dbReference>
<proteinExistence type="inferred from homology"/>
<evidence type="ECO:0000256" key="9">
    <source>
        <dbReference type="ARBA" id="ARBA00023136"/>
    </source>
</evidence>
<dbReference type="GO" id="GO:0006491">
    <property type="term" value="P:N-glycan processing"/>
    <property type="evidence" value="ECO:0007669"/>
    <property type="project" value="TreeGrafter"/>
</dbReference>
<dbReference type="GO" id="GO:0000139">
    <property type="term" value="C:Golgi membrane"/>
    <property type="evidence" value="ECO:0007669"/>
    <property type="project" value="UniProtKB-SubCell"/>
</dbReference>
<dbReference type="InterPro" id="IPR001675">
    <property type="entry name" value="Glyco_trans_29"/>
</dbReference>
<accession>G3P3P8</accession>
<evidence type="ECO:0000313" key="12">
    <source>
        <dbReference type="Ensembl" id="ENSGACP00000012221.2"/>
    </source>
</evidence>
<dbReference type="FunFam" id="3.90.1480.20:FF:000001">
    <property type="entry name" value="ST8 alpha-N-acetyl-neuraminide alpha-2,8-sialyltransferase 2"/>
    <property type="match status" value="1"/>
</dbReference>
<comment type="similarity">
    <text evidence="2">Belongs to the glycosyltransferase 29 family.</text>
</comment>
<dbReference type="Bgee" id="ENSGACG00000009259">
    <property type="expression patterns" value="Expressed in muscle tissue and 6 other cell types or tissues"/>
</dbReference>
<evidence type="ECO:0000313" key="13">
    <source>
        <dbReference type="Proteomes" id="UP000007635"/>
    </source>
</evidence>
<dbReference type="InterPro" id="IPR050943">
    <property type="entry name" value="Glycosyltr_29_Sialyltrsf"/>
</dbReference>
<dbReference type="eggNOG" id="KOG2692">
    <property type="taxonomic scope" value="Eukaryota"/>
</dbReference>
<keyword evidence="13" id="KW-1185">Reference proteome</keyword>
<dbReference type="AlphaFoldDB" id="G3P3P8"/>
<organism evidence="12 13">
    <name type="scientific">Gasterosteus aculeatus aculeatus</name>
    <name type="common">three-spined stickleback</name>
    <dbReference type="NCBI Taxonomy" id="481459"/>
    <lineage>
        <taxon>Eukaryota</taxon>
        <taxon>Metazoa</taxon>
        <taxon>Chordata</taxon>
        <taxon>Craniata</taxon>
        <taxon>Vertebrata</taxon>
        <taxon>Euteleostomi</taxon>
        <taxon>Actinopterygii</taxon>
        <taxon>Neopterygii</taxon>
        <taxon>Teleostei</taxon>
        <taxon>Neoteleostei</taxon>
        <taxon>Acanthomorphata</taxon>
        <taxon>Eupercaria</taxon>
        <taxon>Perciformes</taxon>
        <taxon>Cottioidei</taxon>
        <taxon>Gasterosteales</taxon>
        <taxon>Gasterosteidae</taxon>
        <taxon>Gasterosteus</taxon>
    </lineage>
</organism>
<reference evidence="12" key="2">
    <citation type="submission" date="2025-08" db="UniProtKB">
        <authorList>
            <consortium name="Ensembl"/>
        </authorList>
    </citation>
    <scope>IDENTIFICATION</scope>
</reference>